<protein>
    <submittedName>
        <fullName evidence="1">Uncharacterized protein</fullName>
    </submittedName>
</protein>
<comment type="caution">
    <text evidence="1">The sequence shown here is derived from an EMBL/GenBank/DDBJ whole genome shotgun (WGS) entry which is preliminary data.</text>
</comment>
<proteinExistence type="predicted"/>
<gene>
    <name evidence="1" type="ORF">MERR_LOCUS10807</name>
</gene>
<dbReference type="Proteomes" id="UP000467841">
    <property type="component" value="Unassembled WGS sequence"/>
</dbReference>
<evidence type="ECO:0000313" key="2">
    <source>
        <dbReference type="Proteomes" id="UP000467841"/>
    </source>
</evidence>
<dbReference type="AlphaFoldDB" id="A0A6D2IEB9"/>
<sequence>MKNLQAVAALSEKEFTNKDKLADKQDLLEVYNSEKRRLDLLQIKHKHVQKAFMASYDRFRSLQRHTLQLREDMAACENLLMEAEQDCLDCGAASREADREMEDCLGRLKETSAKMGEKAQVVKRSLNLGNVFFKVSVFMITLVFACMQTKTEDPGAREVP</sequence>
<keyword evidence="2" id="KW-1185">Reference proteome</keyword>
<name>A0A6D2IEB9_9BRAS</name>
<reference evidence="1" key="1">
    <citation type="submission" date="2020-01" db="EMBL/GenBank/DDBJ databases">
        <authorList>
            <person name="Mishra B."/>
        </authorList>
    </citation>
    <scope>NUCLEOTIDE SEQUENCE [LARGE SCALE GENOMIC DNA]</scope>
</reference>
<organism evidence="1 2">
    <name type="scientific">Microthlaspi erraticum</name>
    <dbReference type="NCBI Taxonomy" id="1685480"/>
    <lineage>
        <taxon>Eukaryota</taxon>
        <taxon>Viridiplantae</taxon>
        <taxon>Streptophyta</taxon>
        <taxon>Embryophyta</taxon>
        <taxon>Tracheophyta</taxon>
        <taxon>Spermatophyta</taxon>
        <taxon>Magnoliopsida</taxon>
        <taxon>eudicotyledons</taxon>
        <taxon>Gunneridae</taxon>
        <taxon>Pentapetalae</taxon>
        <taxon>rosids</taxon>
        <taxon>malvids</taxon>
        <taxon>Brassicales</taxon>
        <taxon>Brassicaceae</taxon>
        <taxon>Coluteocarpeae</taxon>
        <taxon>Microthlaspi</taxon>
    </lineage>
</organism>
<accession>A0A6D2IEB9</accession>
<evidence type="ECO:0000313" key="1">
    <source>
        <dbReference type="EMBL" id="CAA7023572.1"/>
    </source>
</evidence>
<dbReference type="EMBL" id="CACVBM020000788">
    <property type="protein sequence ID" value="CAA7023572.1"/>
    <property type="molecule type" value="Genomic_DNA"/>
</dbReference>